<keyword evidence="4" id="KW-1185">Reference proteome</keyword>
<dbReference type="KEGG" id="pbf:CFX0092_A0444"/>
<dbReference type="EMBL" id="LN890655">
    <property type="protein sequence ID" value="CUS02325.2"/>
    <property type="molecule type" value="Genomic_DNA"/>
</dbReference>
<sequence>MMPFRHILVPLDGSELAEKALAPAGQIATAIGPQTGASHTDPAGEPARLVLLRVVSPLALLAADPILYDEMIRMSIDEAKAYLAVTAMALGDTPATVETVAVSGSPADAIVQYAEEHGIDLIVMSSHGRTGSSRWVYGSVAEKVMHHAPCATAIIRAHVSVGIFQNKKILVPLDGSELAERALGPALALAGAVQSDVLLLRMVAGREPLPETMTPAGDRVEAALNAADTEERAEAEAYLQRIHARHDNDHLFFDVQATAGDVADAIVSYADAHHVDLIVISSHGRSGIGRWLHGSVAEKVLRGANCATLIVRHQP</sequence>
<dbReference type="AlphaFoldDB" id="A0A160T1F9"/>
<dbReference type="InterPro" id="IPR006015">
    <property type="entry name" value="Universal_stress_UspA"/>
</dbReference>
<protein>
    <submittedName>
        <fullName evidence="3">UspA domain protein</fullName>
    </submittedName>
</protein>
<dbReference type="Pfam" id="PF00582">
    <property type="entry name" value="Usp"/>
    <property type="match status" value="2"/>
</dbReference>
<evidence type="ECO:0000259" key="2">
    <source>
        <dbReference type="Pfam" id="PF00582"/>
    </source>
</evidence>
<dbReference type="SUPFAM" id="SSF52402">
    <property type="entry name" value="Adenine nucleotide alpha hydrolases-like"/>
    <property type="match status" value="2"/>
</dbReference>
<dbReference type="PRINTS" id="PR01438">
    <property type="entry name" value="UNVRSLSTRESS"/>
</dbReference>
<dbReference type="RefSeq" id="WP_095041951.1">
    <property type="nucleotide sequence ID" value="NZ_LN890655.1"/>
</dbReference>
<evidence type="ECO:0000313" key="4">
    <source>
        <dbReference type="Proteomes" id="UP000215027"/>
    </source>
</evidence>
<dbReference type="PANTHER" id="PTHR46268:SF6">
    <property type="entry name" value="UNIVERSAL STRESS PROTEIN UP12"/>
    <property type="match status" value="1"/>
</dbReference>
<gene>
    <name evidence="3" type="ORF">CFX0092_A0444</name>
</gene>
<proteinExistence type="inferred from homology"/>
<dbReference type="InterPro" id="IPR006016">
    <property type="entry name" value="UspA"/>
</dbReference>
<feature type="domain" description="UspA" evidence="2">
    <location>
        <begin position="166"/>
        <end position="312"/>
    </location>
</feature>
<dbReference type="CDD" id="cd00293">
    <property type="entry name" value="USP-like"/>
    <property type="match status" value="2"/>
</dbReference>
<feature type="domain" description="UspA" evidence="2">
    <location>
        <begin position="4"/>
        <end position="156"/>
    </location>
</feature>
<dbReference type="Gene3D" id="3.40.50.620">
    <property type="entry name" value="HUPs"/>
    <property type="match status" value="2"/>
</dbReference>
<dbReference type="Proteomes" id="UP000215027">
    <property type="component" value="Chromosome I"/>
</dbReference>
<comment type="similarity">
    <text evidence="1">Belongs to the universal stress protein A family.</text>
</comment>
<evidence type="ECO:0000256" key="1">
    <source>
        <dbReference type="ARBA" id="ARBA00008791"/>
    </source>
</evidence>
<organism evidence="3 4">
    <name type="scientific">Candidatus Promineifilum breve</name>
    <dbReference type="NCBI Taxonomy" id="1806508"/>
    <lineage>
        <taxon>Bacteria</taxon>
        <taxon>Bacillati</taxon>
        <taxon>Chloroflexota</taxon>
        <taxon>Ardenticatenia</taxon>
        <taxon>Candidatus Promineifilales</taxon>
        <taxon>Candidatus Promineifilaceae</taxon>
        <taxon>Candidatus Promineifilum</taxon>
    </lineage>
</organism>
<evidence type="ECO:0000313" key="3">
    <source>
        <dbReference type="EMBL" id="CUS02325.2"/>
    </source>
</evidence>
<accession>A0A160T1F9</accession>
<dbReference type="InterPro" id="IPR014729">
    <property type="entry name" value="Rossmann-like_a/b/a_fold"/>
</dbReference>
<dbReference type="OrthoDB" id="9808582at2"/>
<reference evidence="3" key="1">
    <citation type="submission" date="2016-01" db="EMBL/GenBank/DDBJ databases">
        <authorList>
            <person name="Mcilroy J.S."/>
            <person name="Karst M S."/>
            <person name="Albertsen M."/>
        </authorList>
    </citation>
    <scope>NUCLEOTIDE SEQUENCE</scope>
    <source>
        <strain evidence="3">Cfx-K</strain>
    </source>
</reference>
<name>A0A160T1F9_9CHLR</name>
<dbReference type="PANTHER" id="PTHR46268">
    <property type="entry name" value="STRESS RESPONSE PROTEIN NHAX"/>
    <property type="match status" value="1"/>
</dbReference>